<evidence type="ECO:0000256" key="4">
    <source>
        <dbReference type="ARBA" id="ARBA00022984"/>
    </source>
</evidence>
<dbReference type="HAMAP" id="MF_00258">
    <property type="entry name" value="Glu_racemase"/>
    <property type="match status" value="1"/>
</dbReference>
<reference evidence="9" key="1">
    <citation type="journal article" date="2019" name="Int. J. Syst. Evol. Microbiol.">
        <title>The Global Catalogue of Microorganisms (GCM) 10K type strain sequencing project: providing services to taxonomists for standard genome sequencing and annotation.</title>
        <authorList>
            <consortium name="The Broad Institute Genomics Platform"/>
            <consortium name="The Broad Institute Genome Sequencing Center for Infectious Disease"/>
            <person name="Wu L."/>
            <person name="Ma J."/>
        </authorList>
    </citation>
    <scope>NUCLEOTIDE SEQUENCE [LARGE SCALE GENOMIC DNA]</scope>
    <source>
        <strain evidence="9">CGMCC 1.16275</strain>
    </source>
</reference>
<feature type="binding site" evidence="7">
    <location>
        <begin position="70"/>
        <end position="71"/>
    </location>
    <ligand>
        <name>substrate</name>
    </ligand>
</feature>
<feature type="active site" description="Proton donor/acceptor" evidence="7">
    <location>
        <position position="69"/>
    </location>
</feature>
<dbReference type="PANTHER" id="PTHR21198">
    <property type="entry name" value="GLUTAMATE RACEMASE"/>
    <property type="match status" value="1"/>
</dbReference>
<dbReference type="InterPro" id="IPR033134">
    <property type="entry name" value="Asp/Glu_racemase_AS_2"/>
</dbReference>
<dbReference type="RefSeq" id="WP_377360283.1">
    <property type="nucleotide sequence ID" value="NZ_JBHTCM010000018.1"/>
</dbReference>
<dbReference type="Pfam" id="PF01177">
    <property type="entry name" value="Asp_Glu_race"/>
    <property type="match status" value="1"/>
</dbReference>
<evidence type="ECO:0000256" key="5">
    <source>
        <dbReference type="ARBA" id="ARBA00023235"/>
    </source>
</evidence>
<dbReference type="NCBIfam" id="TIGR00067">
    <property type="entry name" value="glut_race"/>
    <property type="match status" value="1"/>
</dbReference>
<evidence type="ECO:0000256" key="2">
    <source>
        <dbReference type="ARBA" id="ARBA00013090"/>
    </source>
</evidence>
<name>A0ABW2KZZ6_9PROT</name>
<comment type="catalytic activity">
    <reaction evidence="1 7">
        <text>L-glutamate = D-glutamate</text>
        <dbReference type="Rhea" id="RHEA:12813"/>
        <dbReference type="ChEBI" id="CHEBI:29985"/>
        <dbReference type="ChEBI" id="CHEBI:29986"/>
        <dbReference type="EC" id="5.1.1.3"/>
    </reaction>
</comment>
<keyword evidence="4 7" id="KW-0573">Peptidoglycan synthesis</keyword>
<dbReference type="Proteomes" id="UP001596456">
    <property type="component" value="Unassembled WGS sequence"/>
</dbReference>
<evidence type="ECO:0000256" key="7">
    <source>
        <dbReference type="HAMAP-Rule" id="MF_00258"/>
    </source>
</evidence>
<dbReference type="GO" id="GO:0008881">
    <property type="term" value="F:glutamate racemase activity"/>
    <property type="evidence" value="ECO:0007669"/>
    <property type="project" value="UniProtKB-EC"/>
</dbReference>
<accession>A0ABW2KZZ6</accession>
<evidence type="ECO:0000256" key="3">
    <source>
        <dbReference type="ARBA" id="ARBA00022960"/>
    </source>
</evidence>
<protein>
    <recommendedName>
        <fullName evidence="2 7">Glutamate racemase</fullName>
        <ecNumber evidence="2 7">5.1.1.3</ecNumber>
    </recommendedName>
</protein>
<evidence type="ECO:0000256" key="6">
    <source>
        <dbReference type="ARBA" id="ARBA00023316"/>
    </source>
</evidence>
<feature type="binding site" evidence="7">
    <location>
        <begin position="38"/>
        <end position="39"/>
    </location>
    <ligand>
        <name>substrate</name>
    </ligand>
</feature>
<keyword evidence="9" id="KW-1185">Reference proteome</keyword>
<comment type="caution">
    <text evidence="8">The sequence shown here is derived from an EMBL/GenBank/DDBJ whole genome shotgun (WGS) entry which is preliminary data.</text>
</comment>
<dbReference type="PROSITE" id="PS00924">
    <property type="entry name" value="ASP_GLU_RACEMASE_2"/>
    <property type="match status" value="1"/>
</dbReference>
<dbReference type="InterPro" id="IPR015942">
    <property type="entry name" value="Asp/Glu/hydantoin_racemase"/>
</dbReference>
<dbReference type="InterPro" id="IPR018187">
    <property type="entry name" value="Asp/Glu_racemase_AS_1"/>
</dbReference>
<keyword evidence="3 7" id="KW-0133">Cell shape</keyword>
<evidence type="ECO:0000256" key="1">
    <source>
        <dbReference type="ARBA" id="ARBA00001602"/>
    </source>
</evidence>
<comment type="similarity">
    <text evidence="7">Belongs to the aspartate/glutamate racemases family.</text>
</comment>
<evidence type="ECO:0000313" key="9">
    <source>
        <dbReference type="Proteomes" id="UP001596456"/>
    </source>
</evidence>
<dbReference type="PROSITE" id="PS00923">
    <property type="entry name" value="ASP_GLU_RACEMASE_1"/>
    <property type="match status" value="1"/>
</dbReference>
<dbReference type="EC" id="5.1.1.3" evidence="2 7"/>
<dbReference type="Gene3D" id="3.40.50.1860">
    <property type="match status" value="2"/>
</dbReference>
<proteinExistence type="inferred from homology"/>
<evidence type="ECO:0000313" key="8">
    <source>
        <dbReference type="EMBL" id="MFC7334738.1"/>
    </source>
</evidence>
<dbReference type="EMBL" id="JBHTCM010000018">
    <property type="protein sequence ID" value="MFC7334738.1"/>
    <property type="molecule type" value="Genomic_DNA"/>
</dbReference>
<comment type="function">
    <text evidence="7">Provides the (R)-glutamate required for cell wall biosynthesis.</text>
</comment>
<sequence>MIGVFDSGHGGLTVLRSLVDALPGRSFVYLGDHAHAPYGNRTPEEIYLLTVTAVERLFAQGCRLVVLACNTASALALRRLQQTWLPYHHPDRRVLGVLVPMVEAITGVPWMADIPAGRHAGEPRSVAIFATRRTVQSQAYPREIGKRAPEVEVVQQACPDLARLIEEDAPEAEIRRAVRRYAASLMDKLEHGTPSAVMLGCTHYPLVAGEFAAALPAGVDVLDQPALCARSLVHYLARHPEFDDHAGAPVTFLTTGDAAKVTRLATRFFGRPAPFARLGS</sequence>
<dbReference type="InterPro" id="IPR001920">
    <property type="entry name" value="Asp/Glu_race"/>
</dbReference>
<organism evidence="8 9">
    <name type="scientific">Rhodocista pekingensis</name>
    <dbReference type="NCBI Taxonomy" id="201185"/>
    <lineage>
        <taxon>Bacteria</taxon>
        <taxon>Pseudomonadati</taxon>
        <taxon>Pseudomonadota</taxon>
        <taxon>Alphaproteobacteria</taxon>
        <taxon>Rhodospirillales</taxon>
        <taxon>Azospirillaceae</taxon>
        <taxon>Rhodocista</taxon>
    </lineage>
</organism>
<gene>
    <name evidence="7 8" type="primary">murI</name>
    <name evidence="8" type="ORF">ACFQPS_16335</name>
</gene>
<feature type="active site" description="Proton donor/acceptor" evidence="7">
    <location>
        <position position="201"/>
    </location>
</feature>
<comment type="pathway">
    <text evidence="7">Cell wall biogenesis; peptidoglycan biosynthesis.</text>
</comment>
<dbReference type="SUPFAM" id="SSF53681">
    <property type="entry name" value="Aspartate/glutamate racemase"/>
    <property type="match status" value="2"/>
</dbReference>
<feature type="binding site" evidence="7">
    <location>
        <begin position="202"/>
        <end position="203"/>
    </location>
    <ligand>
        <name>substrate</name>
    </ligand>
</feature>
<keyword evidence="6 7" id="KW-0961">Cell wall biogenesis/degradation</keyword>
<keyword evidence="5 7" id="KW-0413">Isomerase</keyword>
<dbReference type="InterPro" id="IPR004391">
    <property type="entry name" value="Glu_race"/>
</dbReference>
<dbReference type="PANTHER" id="PTHR21198:SF2">
    <property type="entry name" value="GLUTAMATE RACEMASE"/>
    <property type="match status" value="1"/>
</dbReference>
<feature type="binding site" evidence="7">
    <location>
        <begin position="6"/>
        <end position="7"/>
    </location>
    <ligand>
        <name>substrate</name>
    </ligand>
</feature>